<dbReference type="InterPro" id="IPR036286">
    <property type="entry name" value="LexA/Signal_pep-like_sf"/>
</dbReference>
<feature type="domain" description="Peptidase S26" evidence="3">
    <location>
        <begin position="3"/>
        <end position="60"/>
    </location>
</feature>
<protein>
    <recommendedName>
        <fullName evidence="3">Peptidase S26 domain-containing protein</fullName>
    </recommendedName>
</protein>
<dbReference type="Proteomes" id="UP001500390">
    <property type="component" value="Unassembled WGS sequence"/>
</dbReference>
<evidence type="ECO:0000256" key="1">
    <source>
        <dbReference type="ARBA" id="ARBA00004401"/>
    </source>
</evidence>
<organism evidence="4 5">
    <name type="scientific">Ornithinibacter aureus</name>
    <dbReference type="NCBI Taxonomy" id="622664"/>
    <lineage>
        <taxon>Bacteria</taxon>
        <taxon>Bacillati</taxon>
        <taxon>Actinomycetota</taxon>
        <taxon>Actinomycetes</taxon>
        <taxon>Micrococcales</taxon>
        <taxon>Intrasporangiaceae</taxon>
        <taxon>Ornithinibacter</taxon>
    </lineage>
</organism>
<evidence type="ECO:0000256" key="2">
    <source>
        <dbReference type="ARBA" id="ARBA00009370"/>
    </source>
</evidence>
<reference evidence="5" key="1">
    <citation type="journal article" date="2019" name="Int. J. Syst. Evol. Microbiol.">
        <title>The Global Catalogue of Microorganisms (GCM) 10K type strain sequencing project: providing services to taxonomists for standard genome sequencing and annotation.</title>
        <authorList>
            <consortium name="The Broad Institute Genomics Platform"/>
            <consortium name="The Broad Institute Genome Sequencing Center for Infectious Disease"/>
            <person name="Wu L."/>
            <person name="Ma J."/>
        </authorList>
    </citation>
    <scope>NUCLEOTIDE SEQUENCE [LARGE SCALE GENOMIC DNA]</scope>
    <source>
        <strain evidence="5">JCM 17738</strain>
    </source>
</reference>
<accession>A0ABP8JT41</accession>
<comment type="caution">
    <text evidence="4">The sequence shown here is derived from an EMBL/GenBank/DDBJ whole genome shotgun (WGS) entry which is preliminary data.</text>
</comment>
<proteinExistence type="inferred from homology"/>
<dbReference type="CDD" id="cd06530">
    <property type="entry name" value="S26_SPase_I"/>
    <property type="match status" value="1"/>
</dbReference>
<sequence length="159" mass="15786">MVLLVAAVLLTALVQGLLVQSYFVPSASLSPSLEPGDRVLVWKVSPAPAAGDVVVVDTTATAVNDRATPVDDGLAGRVLTPLAKLLGVDTGRQDHLAVVGAADGDEVSLVAPVTGAVPASVSRDDVVGTAVLRVWPLSRFGTIDTGAVGGVGAVAGVGS</sequence>
<dbReference type="Gene3D" id="2.10.109.10">
    <property type="entry name" value="Umud Fragment, subunit A"/>
    <property type="match status" value="1"/>
</dbReference>
<dbReference type="InterPro" id="IPR000223">
    <property type="entry name" value="Pept_S26A_signal_pept_1"/>
</dbReference>
<comment type="subcellular location">
    <subcellularLocation>
        <location evidence="1">Cell membrane</location>
        <topology evidence="1">Single-pass type II membrane protein</topology>
    </subcellularLocation>
</comment>
<evidence type="ECO:0000313" key="5">
    <source>
        <dbReference type="Proteomes" id="UP001500390"/>
    </source>
</evidence>
<name>A0ABP8JT41_9MICO</name>
<evidence type="ECO:0000313" key="4">
    <source>
        <dbReference type="EMBL" id="GAA4395301.1"/>
    </source>
</evidence>
<dbReference type="PANTHER" id="PTHR43390">
    <property type="entry name" value="SIGNAL PEPTIDASE I"/>
    <property type="match status" value="1"/>
</dbReference>
<evidence type="ECO:0000259" key="3">
    <source>
        <dbReference type="Pfam" id="PF10502"/>
    </source>
</evidence>
<dbReference type="PANTHER" id="PTHR43390:SF1">
    <property type="entry name" value="CHLOROPLAST PROCESSING PEPTIDASE"/>
    <property type="match status" value="1"/>
</dbReference>
<dbReference type="Pfam" id="PF10502">
    <property type="entry name" value="Peptidase_S26"/>
    <property type="match status" value="1"/>
</dbReference>
<comment type="similarity">
    <text evidence="2">Belongs to the peptidase S26 family.</text>
</comment>
<dbReference type="SUPFAM" id="SSF51306">
    <property type="entry name" value="LexA/Signal peptidase"/>
    <property type="match status" value="1"/>
</dbReference>
<keyword evidence="5" id="KW-1185">Reference proteome</keyword>
<dbReference type="InterPro" id="IPR019533">
    <property type="entry name" value="Peptidase_S26"/>
</dbReference>
<gene>
    <name evidence="4" type="ORF">GCM10023153_17190</name>
</gene>
<dbReference type="EMBL" id="BAABFX010000026">
    <property type="protein sequence ID" value="GAA4395301.1"/>
    <property type="molecule type" value="Genomic_DNA"/>
</dbReference>